<proteinExistence type="predicted"/>
<dbReference type="InterPro" id="IPR001879">
    <property type="entry name" value="GPCR_2_extracellular_dom"/>
</dbReference>
<dbReference type="SMART" id="SM00008">
    <property type="entry name" value="HormR"/>
    <property type="match status" value="1"/>
</dbReference>
<feature type="domain" description="G-protein coupled receptors family 2 profile 1" evidence="1">
    <location>
        <begin position="1"/>
        <end position="51"/>
    </location>
</feature>
<sequence length="72" mass="8085">MDISWPKTRQGIAIKMPCPSGTIGVVTFMCLGPEGYWDLQGPDFSNCTSPWVNIINQKVRKNNFHCTPSEKL</sequence>
<evidence type="ECO:0000313" key="2">
    <source>
        <dbReference type="EMBL" id="MED6287595.1"/>
    </source>
</evidence>
<dbReference type="Proteomes" id="UP001352852">
    <property type="component" value="Unassembled WGS sequence"/>
</dbReference>
<keyword evidence="3" id="KW-1185">Reference proteome</keyword>
<keyword evidence="2" id="KW-0675">Receptor</keyword>
<dbReference type="InterPro" id="IPR036445">
    <property type="entry name" value="GPCR_2_extracell_dom_sf"/>
</dbReference>
<reference evidence="2 3" key="1">
    <citation type="submission" date="2021-06" db="EMBL/GenBank/DDBJ databases">
        <authorList>
            <person name="Palmer J.M."/>
        </authorList>
    </citation>
    <scope>NUCLEOTIDE SEQUENCE [LARGE SCALE GENOMIC DNA]</scope>
    <source>
        <strain evidence="2 3">CL_MEX2019</strain>
        <tissue evidence="2">Muscle</tissue>
    </source>
</reference>
<gene>
    <name evidence="2" type="primary">ADGRL3_5</name>
    <name evidence="2" type="ORF">CHARACLAT_018027</name>
</gene>
<dbReference type="EMBL" id="JAHUTJ010058933">
    <property type="protein sequence ID" value="MED6287595.1"/>
    <property type="molecule type" value="Genomic_DNA"/>
</dbReference>
<dbReference type="Gene3D" id="4.10.1240.10">
    <property type="entry name" value="GPCR, family 2, extracellular hormone receptor domain"/>
    <property type="match status" value="1"/>
</dbReference>
<protein>
    <submittedName>
        <fullName evidence="2">Adhesion G protein-coupled receptor L3</fullName>
    </submittedName>
</protein>
<dbReference type="PROSITE" id="PS50227">
    <property type="entry name" value="G_PROTEIN_RECEP_F2_3"/>
    <property type="match status" value="1"/>
</dbReference>
<comment type="caution">
    <text evidence="2">The sequence shown here is derived from an EMBL/GenBank/DDBJ whole genome shotgun (WGS) entry which is preliminary data.</text>
</comment>
<organism evidence="2 3">
    <name type="scientific">Characodon lateralis</name>
    <dbReference type="NCBI Taxonomy" id="208331"/>
    <lineage>
        <taxon>Eukaryota</taxon>
        <taxon>Metazoa</taxon>
        <taxon>Chordata</taxon>
        <taxon>Craniata</taxon>
        <taxon>Vertebrata</taxon>
        <taxon>Euteleostomi</taxon>
        <taxon>Actinopterygii</taxon>
        <taxon>Neopterygii</taxon>
        <taxon>Teleostei</taxon>
        <taxon>Neoteleostei</taxon>
        <taxon>Acanthomorphata</taxon>
        <taxon>Ovalentaria</taxon>
        <taxon>Atherinomorphae</taxon>
        <taxon>Cyprinodontiformes</taxon>
        <taxon>Goodeidae</taxon>
        <taxon>Characodon</taxon>
    </lineage>
</organism>
<evidence type="ECO:0000313" key="3">
    <source>
        <dbReference type="Proteomes" id="UP001352852"/>
    </source>
</evidence>
<accession>A0ABU7EN98</accession>
<name>A0ABU7EN98_9TELE</name>
<dbReference type="Pfam" id="PF02793">
    <property type="entry name" value="HRM"/>
    <property type="match status" value="1"/>
</dbReference>
<evidence type="ECO:0000259" key="1">
    <source>
        <dbReference type="PROSITE" id="PS50227"/>
    </source>
</evidence>